<sequence>MSTDQFEFEDQISITIDNDEEILDSGSDCGDSNAAVSDRFGVFTRSGMIRVGDESFEHEIIKKSFVSGMGLAGRDTNIVAVHKNLSSDPTRKARFESFKIFSQAVASKCGGNANVKYAWYGGSKEELCDVLVHGFSRCREPAPNEVSYGVGVHMIPAKFTCDGALSSAVDESGLKHILLCRVILGKAEMVALGSKQSQPSCKEVDTGVDNLVNPRRYVVWSAIMNSHIYPCYVVSFKVPNTLPNVVSGVPTAQQSALRQPPTSPWMSFPALMSILSKFLPPQKMQSIVACHNEFRANKVTRPQLIQRVRQIAGDRLLIGVIKSVKRQIGARAALSSVVDGSGLKHNLLCRVILGKAEMVSPGSKQSQPSCKEVDNLVNPRRYVVWSAIVNSHIYPCYVITFKAPSTLPNGYALRPPPTSPWMTFPALMSILSKLLPPQKMQLLVACHNEFRANKVTCAQLIQRVRQIAGDRLLIGVIKSVKRQIGAWADA</sequence>
<dbReference type="PANTHER" id="PTHR32263">
    <property type="entry name" value="INACTIVE POLY [ADP-RIBOSE] POLYMERASE SRO4-RELATED"/>
    <property type="match status" value="1"/>
</dbReference>
<dbReference type="SUPFAM" id="SSF56399">
    <property type="entry name" value="ADP-ribosylation"/>
    <property type="match status" value="2"/>
</dbReference>
<evidence type="ECO:0000256" key="3">
    <source>
        <dbReference type="ARBA" id="ARBA00023016"/>
    </source>
</evidence>
<evidence type="ECO:0000313" key="7">
    <source>
        <dbReference type="EMBL" id="KAB2609640.1"/>
    </source>
</evidence>
<dbReference type="InterPro" id="IPR012317">
    <property type="entry name" value="Poly(ADP-ribose)pol_cat_dom"/>
</dbReference>
<dbReference type="OrthoDB" id="6133115at2759"/>
<keyword evidence="3" id="KW-0346">Stress response</keyword>
<dbReference type="AlphaFoldDB" id="A0A5N5G7K7"/>
<dbReference type="EMBL" id="SMOL01000534">
    <property type="protein sequence ID" value="KAB2609640.1"/>
    <property type="molecule type" value="Genomic_DNA"/>
</dbReference>
<dbReference type="GO" id="GO:0003950">
    <property type="term" value="F:NAD+ poly-ADP-ribosyltransferase activity"/>
    <property type="evidence" value="ECO:0007669"/>
    <property type="project" value="InterPro"/>
</dbReference>
<accession>A0A5N5G7K7</accession>
<reference evidence="7 8" key="1">
    <citation type="submission" date="2019-09" db="EMBL/GenBank/DDBJ databases">
        <authorList>
            <person name="Ou C."/>
        </authorList>
    </citation>
    <scope>NUCLEOTIDE SEQUENCE [LARGE SCALE GENOMIC DNA]</scope>
    <source>
        <strain evidence="7">S2</strain>
        <tissue evidence="7">Leaf</tissue>
    </source>
</reference>
<dbReference type="Gene3D" id="3.90.228.10">
    <property type="match status" value="2"/>
</dbReference>
<feature type="domain" description="RST" evidence="6">
    <location>
        <begin position="259"/>
        <end position="330"/>
    </location>
</feature>
<dbReference type="Pfam" id="PF12174">
    <property type="entry name" value="RST"/>
    <property type="match status" value="2"/>
</dbReference>
<reference evidence="7 8" key="2">
    <citation type="submission" date="2019-11" db="EMBL/GenBank/DDBJ databases">
        <title>A de novo genome assembly of a pear dwarfing rootstock.</title>
        <authorList>
            <person name="Wang F."/>
            <person name="Wang J."/>
            <person name="Li S."/>
            <person name="Zhang Y."/>
            <person name="Fang M."/>
            <person name="Ma L."/>
            <person name="Zhao Y."/>
            <person name="Jiang S."/>
        </authorList>
    </citation>
    <scope>NUCLEOTIDE SEQUENCE [LARGE SCALE GENOMIC DNA]</scope>
    <source>
        <strain evidence="7">S2</strain>
        <tissue evidence="7">Leaf</tissue>
    </source>
</reference>
<evidence type="ECO:0000259" key="6">
    <source>
        <dbReference type="PROSITE" id="PS51879"/>
    </source>
</evidence>
<feature type="domain" description="PARP catalytic" evidence="5">
    <location>
        <begin position="34"/>
        <end position="258"/>
    </location>
</feature>
<evidence type="ECO:0000259" key="5">
    <source>
        <dbReference type="PROSITE" id="PS51059"/>
    </source>
</evidence>
<dbReference type="PROSITE" id="PS51059">
    <property type="entry name" value="PARP_CATALYTIC"/>
    <property type="match status" value="1"/>
</dbReference>
<dbReference type="InterPro" id="IPR044964">
    <property type="entry name" value="RCD1/SRO1-5"/>
</dbReference>
<evidence type="ECO:0000313" key="8">
    <source>
        <dbReference type="Proteomes" id="UP000327157"/>
    </source>
</evidence>
<comment type="caution">
    <text evidence="7">The sequence shown here is derived from an EMBL/GenBank/DDBJ whole genome shotgun (WGS) entry which is preliminary data.</text>
</comment>
<proteinExistence type="predicted"/>
<comment type="subcellular location">
    <subcellularLocation>
        <location evidence="1">Nucleus</location>
    </subcellularLocation>
</comment>
<dbReference type="GO" id="GO:0005634">
    <property type="term" value="C:nucleus"/>
    <property type="evidence" value="ECO:0007669"/>
    <property type="project" value="UniProtKB-SubCell"/>
</dbReference>
<keyword evidence="2" id="KW-0217">Developmental protein</keyword>
<name>A0A5N5G7K7_9ROSA</name>
<dbReference type="Proteomes" id="UP000327157">
    <property type="component" value="Unassembled WGS sequence"/>
</dbReference>
<dbReference type="PROSITE" id="PS51879">
    <property type="entry name" value="RST"/>
    <property type="match status" value="2"/>
</dbReference>
<feature type="domain" description="RST" evidence="6">
    <location>
        <begin position="415"/>
        <end position="486"/>
    </location>
</feature>
<evidence type="ECO:0000256" key="2">
    <source>
        <dbReference type="ARBA" id="ARBA00022473"/>
    </source>
</evidence>
<evidence type="ECO:0000256" key="1">
    <source>
        <dbReference type="ARBA" id="ARBA00004123"/>
    </source>
</evidence>
<gene>
    <name evidence="7" type="ORF">D8674_037251</name>
</gene>
<dbReference type="InterPro" id="IPR022003">
    <property type="entry name" value="RST"/>
</dbReference>
<dbReference type="PANTHER" id="PTHR32263:SF14">
    <property type="entry name" value="INACTIVE POLY [ADP-RIBOSE] POLYMERASE SRO2-RELATED"/>
    <property type="match status" value="1"/>
</dbReference>
<keyword evidence="8" id="KW-1185">Reference proteome</keyword>
<organism evidence="7 8">
    <name type="scientific">Pyrus ussuriensis x Pyrus communis</name>
    <dbReference type="NCBI Taxonomy" id="2448454"/>
    <lineage>
        <taxon>Eukaryota</taxon>
        <taxon>Viridiplantae</taxon>
        <taxon>Streptophyta</taxon>
        <taxon>Embryophyta</taxon>
        <taxon>Tracheophyta</taxon>
        <taxon>Spermatophyta</taxon>
        <taxon>Magnoliopsida</taxon>
        <taxon>eudicotyledons</taxon>
        <taxon>Gunneridae</taxon>
        <taxon>Pentapetalae</taxon>
        <taxon>rosids</taxon>
        <taxon>fabids</taxon>
        <taxon>Rosales</taxon>
        <taxon>Rosaceae</taxon>
        <taxon>Amygdaloideae</taxon>
        <taxon>Maleae</taxon>
        <taxon>Pyrus</taxon>
    </lineage>
</organism>
<evidence type="ECO:0000256" key="4">
    <source>
        <dbReference type="ARBA" id="ARBA00023242"/>
    </source>
</evidence>
<keyword evidence="4" id="KW-0539">Nucleus</keyword>
<protein>
    <submittedName>
        <fullName evidence="7">Inactive poly [ADP-ribose] polymerase SRO2</fullName>
    </submittedName>
</protein>